<keyword evidence="1" id="KW-0540">Nuclease</keyword>
<dbReference type="Gene3D" id="2.40.50.90">
    <property type="match status" value="1"/>
</dbReference>
<dbReference type="InterPro" id="IPR016071">
    <property type="entry name" value="Staphylococal_nuclease_OB-fold"/>
</dbReference>
<dbReference type="EMBL" id="CVQV01000010">
    <property type="protein sequence ID" value="CRK75935.1"/>
    <property type="molecule type" value="Genomic_DNA"/>
</dbReference>
<dbReference type="InterPro" id="IPR035437">
    <property type="entry name" value="SNase_OB-fold_sf"/>
</dbReference>
<protein>
    <submittedName>
        <fullName evidence="6">Succinoglycan biosynthesis protein ExoI</fullName>
    </submittedName>
</protein>
<dbReference type="SMART" id="SM00318">
    <property type="entry name" value="SNc"/>
    <property type="match status" value="1"/>
</dbReference>
<keyword evidence="3" id="KW-0378">Hydrolase</keyword>
<dbReference type="SUPFAM" id="SSF50199">
    <property type="entry name" value="Staphylococcal nuclease"/>
    <property type="match status" value="1"/>
</dbReference>
<keyword evidence="2" id="KW-0255">Endonuclease</keyword>
<dbReference type="Pfam" id="PF00565">
    <property type="entry name" value="SNase"/>
    <property type="match status" value="1"/>
</dbReference>
<evidence type="ECO:0000256" key="4">
    <source>
        <dbReference type="SAM" id="MobiDB-lite"/>
    </source>
</evidence>
<keyword evidence="7" id="KW-1185">Reference proteome</keyword>
<evidence type="ECO:0000256" key="2">
    <source>
        <dbReference type="ARBA" id="ARBA00022759"/>
    </source>
</evidence>
<evidence type="ECO:0000259" key="5">
    <source>
        <dbReference type="PROSITE" id="PS50830"/>
    </source>
</evidence>
<dbReference type="STRING" id="282199.GCA_001049735_01991"/>
<dbReference type="Proteomes" id="UP000048949">
    <property type="component" value="Unassembled WGS sequence"/>
</dbReference>
<gene>
    <name evidence="6" type="primary">exoI_2</name>
    <name evidence="6" type="ORF">NIG5292_01992</name>
</gene>
<reference evidence="6 7" key="1">
    <citation type="submission" date="2015-04" db="EMBL/GenBank/DDBJ databases">
        <authorList>
            <person name="Syromyatnikov M.Y."/>
            <person name="Popov V.N."/>
        </authorList>
    </citation>
    <scope>NUCLEOTIDE SEQUENCE [LARGE SCALE GENOMIC DNA]</scope>
    <source>
        <strain evidence="6 7">CECT 5292</strain>
    </source>
</reference>
<evidence type="ECO:0000256" key="3">
    <source>
        <dbReference type="ARBA" id="ARBA00022801"/>
    </source>
</evidence>
<name>A0A0U1NMG8_9RHOB</name>
<dbReference type="GO" id="GO:0004519">
    <property type="term" value="F:endonuclease activity"/>
    <property type="evidence" value="ECO:0007669"/>
    <property type="project" value="UniProtKB-KW"/>
</dbReference>
<dbReference type="PROSITE" id="PS50830">
    <property type="entry name" value="TNASE_3"/>
    <property type="match status" value="1"/>
</dbReference>
<feature type="compositionally biased region" description="Low complexity" evidence="4">
    <location>
        <begin position="28"/>
        <end position="37"/>
    </location>
</feature>
<accession>A0A0U1NMG8</accession>
<feature type="compositionally biased region" description="Polar residues" evidence="4">
    <location>
        <begin position="10"/>
        <end position="20"/>
    </location>
</feature>
<feature type="region of interest" description="Disordered" evidence="4">
    <location>
        <begin position="1"/>
        <end position="54"/>
    </location>
</feature>
<proteinExistence type="predicted"/>
<feature type="domain" description="TNase-like" evidence="5">
    <location>
        <begin position="58"/>
        <end position="190"/>
    </location>
</feature>
<sequence length="190" mass="21365">MGHKTPPPQSTARPRQSTIPKQVRPTRKTTAPSATASRPPPKSSNPEVGKKLEGPAYIIDGDSLRIQKTEIRLFGVDAPEINHPYGQKAKWKLLELCKGQRITAEITAIDHFGRAVAKCYLPDGTDVSAEMVRQGHAIDWPRHSGGVYTHLESPGLRKRLWLANARQNGQMFLWQRYEERKAAAKQKREQ</sequence>
<organism evidence="6 7">
    <name type="scientific">Nereida ignava</name>
    <dbReference type="NCBI Taxonomy" id="282199"/>
    <lineage>
        <taxon>Bacteria</taxon>
        <taxon>Pseudomonadati</taxon>
        <taxon>Pseudomonadota</taxon>
        <taxon>Alphaproteobacteria</taxon>
        <taxon>Rhodobacterales</taxon>
        <taxon>Roseobacteraceae</taxon>
        <taxon>Nereida</taxon>
    </lineage>
</organism>
<evidence type="ECO:0000256" key="1">
    <source>
        <dbReference type="ARBA" id="ARBA00022722"/>
    </source>
</evidence>
<dbReference type="PANTHER" id="PTHR12302">
    <property type="entry name" value="EBNA2 BINDING PROTEIN P100"/>
    <property type="match status" value="1"/>
</dbReference>
<dbReference type="AlphaFoldDB" id="A0A0U1NMG8"/>
<dbReference type="OrthoDB" id="9805504at2"/>
<dbReference type="GO" id="GO:0016787">
    <property type="term" value="F:hydrolase activity"/>
    <property type="evidence" value="ECO:0007669"/>
    <property type="project" value="UniProtKB-KW"/>
</dbReference>
<dbReference type="PANTHER" id="PTHR12302:SF3">
    <property type="entry name" value="SERINE_THREONINE-PROTEIN KINASE 31"/>
    <property type="match status" value="1"/>
</dbReference>
<evidence type="ECO:0000313" key="7">
    <source>
        <dbReference type="Proteomes" id="UP000048949"/>
    </source>
</evidence>
<evidence type="ECO:0000313" key="6">
    <source>
        <dbReference type="EMBL" id="CRK75935.1"/>
    </source>
</evidence>